<name>A0ABR4BSS1_9HELO</name>
<organism evidence="2 3">
    <name type="scientific">Oculimacula yallundae</name>
    <dbReference type="NCBI Taxonomy" id="86028"/>
    <lineage>
        <taxon>Eukaryota</taxon>
        <taxon>Fungi</taxon>
        <taxon>Dikarya</taxon>
        <taxon>Ascomycota</taxon>
        <taxon>Pezizomycotina</taxon>
        <taxon>Leotiomycetes</taxon>
        <taxon>Helotiales</taxon>
        <taxon>Ploettnerulaceae</taxon>
        <taxon>Oculimacula</taxon>
    </lineage>
</organism>
<dbReference type="Pfam" id="PF12511">
    <property type="entry name" value="DUF3716"/>
    <property type="match status" value="1"/>
</dbReference>
<dbReference type="InterPro" id="IPR022190">
    <property type="entry name" value="DUF3716"/>
</dbReference>
<evidence type="ECO:0000313" key="2">
    <source>
        <dbReference type="EMBL" id="KAL2060695.1"/>
    </source>
</evidence>
<accession>A0ABR4BSS1</accession>
<keyword evidence="3" id="KW-1185">Reference proteome</keyword>
<comment type="caution">
    <text evidence="2">The sequence shown here is derived from an EMBL/GenBank/DDBJ whole genome shotgun (WGS) entry which is preliminary data.</text>
</comment>
<feature type="region of interest" description="Disordered" evidence="1">
    <location>
        <begin position="25"/>
        <end position="87"/>
    </location>
</feature>
<dbReference type="EMBL" id="JAZHXI010000021">
    <property type="protein sequence ID" value="KAL2060695.1"/>
    <property type="molecule type" value="Genomic_DNA"/>
</dbReference>
<evidence type="ECO:0000256" key="1">
    <source>
        <dbReference type="SAM" id="MobiDB-lite"/>
    </source>
</evidence>
<gene>
    <name evidence="2" type="ORF">VTL71DRAFT_9336</name>
</gene>
<evidence type="ECO:0000313" key="3">
    <source>
        <dbReference type="Proteomes" id="UP001595075"/>
    </source>
</evidence>
<dbReference type="Proteomes" id="UP001595075">
    <property type="component" value="Unassembled WGS sequence"/>
</dbReference>
<sequence length="220" mass="23657">MSMEKPDSNTPTFAICGAANRVAAAARDASSQKQASSVTSPYVSIYGVPTGPQIPTELSKQRKSSAGSNPNPVVIPARKDSSDAYPHITNLPPSASEVARRISELPTLRPLRLNYKNRVLIGTANAHLEATLGQQRGEMPVNNCSQCVHGEERVPFINCIVVPGEFSGACCNCRFLNEGRNCDLRVGFEISATPQNDSFFGVYKASTMASAPLGRKEEEE</sequence>
<proteinExistence type="predicted"/>
<reference evidence="2 3" key="1">
    <citation type="journal article" date="2024" name="Commun. Biol.">
        <title>Comparative genomic analysis of thermophilic fungi reveals convergent evolutionary adaptations and gene losses.</title>
        <authorList>
            <person name="Steindorff A.S."/>
            <person name="Aguilar-Pontes M.V."/>
            <person name="Robinson A.J."/>
            <person name="Andreopoulos B."/>
            <person name="LaButti K."/>
            <person name="Kuo A."/>
            <person name="Mondo S."/>
            <person name="Riley R."/>
            <person name="Otillar R."/>
            <person name="Haridas S."/>
            <person name="Lipzen A."/>
            <person name="Grimwood J."/>
            <person name="Schmutz J."/>
            <person name="Clum A."/>
            <person name="Reid I.D."/>
            <person name="Moisan M.C."/>
            <person name="Butler G."/>
            <person name="Nguyen T.T.M."/>
            <person name="Dewar K."/>
            <person name="Conant G."/>
            <person name="Drula E."/>
            <person name="Henrissat B."/>
            <person name="Hansel C."/>
            <person name="Singer S."/>
            <person name="Hutchinson M.I."/>
            <person name="de Vries R.P."/>
            <person name="Natvig D.O."/>
            <person name="Powell A.J."/>
            <person name="Tsang A."/>
            <person name="Grigoriev I.V."/>
        </authorList>
    </citation>
    <scope>NUCLEOTIDE SEQUENCE [LARGE SCALE GENOMIC DNA]</scope>
    <source>
        <strain evidence="2 3">CBS 494.80</strain>
    </source>
</reference>
<protein>
    <submittedName>
        <fullName evidence="2">Uncharacterized protein</fullName>
    </submittedName>
</protein>
<feature type="compositionally biased region" description="Low complexity" evidence="1">
    <location>
        <begin position="25"/>
        <end position="37"/>
    </location>
</feature>